<dbReference type="InterPro" id="IPR037682">
    <property type="entry name" value="TonB_C"/>
</dbReference>
<dbReference type="RefSeq" id="WP_339589390.1">
    <property type="nucleotide sequence ID" value="NZ_JBBHJZ010000008.1"/>
</dbReference>
<evidence type="ECO:0000256" key="2">
    <source>
        <dbReference type="ARBA" id="ARBA00006555"/>
    </source>
</evidence>
<evidence type="ECO:0000256" key="9">
    <source>
        <dbReference type="ARBA" id="ARBA00023136"/>
    </source>
</evidence>
<evidence type="ECO:0000256" key="10">
    <source>
        <dbReference type="SAM" id="MobiDB-lite"/>
    </source>
</evidence>
<keyword evidence="7" id="KW-0653">Protein transport</keyword>
<evidence type="ECO:0000259" key="12">
    <source>
        <dbReference type="PROSITE" id="PS52015"/>
    </source>
</evidence>
<evidence type="ECO:0000256" key="4">
    <source>
        <dbReference type="ARBA" id="ARBA00022475"/>
    </source>
</evidence>
<dbReference type="PROSITE" id="PS52015">
    <property type="entry name" value="TONB_CTD"/>
    <property type="match status" value="1"/>
</dbReference>
<evidence type="ECO:0000256" key="8">
    <source>
        <dbReference type="ARBA" id="ARBA00022989"/>
    </source>
</evidence>
<evidence type="ECO:0000256" key="7">
    <source>
        <dbReference type="ARBA" id="ARBA00022927"/>
    </source>
</evidence>
<name>A0ABU8S263_9SPHN</name>
<dbReference type="Gene3D" id="3.30.1150.10">
    <property type="match status" value="1"/>
</dbReference>
<comment type="similarity">
    <text evidence="2">Belongs to the TonB family.</text>
</comment>
<comment type="subcellular location">
    <subcellularLocation>
        <location evidence="1">Cell inner membrane</location>
        <topology evidence="1">Single-pass membrane protein</topology>
        <orientation evidence="1">Periplasmic side</orientation>
    </subcellularLocation>
</comment>
<dbReference type="SUPFAM" id="SSF74653">
    <property type="entry name" value="TolA/TonB C-terminal domain"/>
    <property type="match status" value="1"/>
</dbReference>
<dbReference type="Proteomes" id="UP001361239">
    <property type="component" value="Unassembled WGS sequence"/>
</dbReference>
<feature type="transmembrane region" description="Helical" evidence="11">
    <location>
        <begin position="15"/>
        <end position="37"/>
    </location>
</feature>
<evidence type="ECO:0000256" key="11">
    <source>
        <dbReference type="SAM" id="Phobius"/>
    </source>
</evidence>
<keyword evidence="4" id="KW-1003">Cell membrane</keyword>
<evidence type="ECO:0000313" key="13">
    <source>
        <dbReference type="EMBL" id="MEJ5979451.1"/>
    </source>
</evidence>
<accession>A0ABU8S263</accession>
<dbReference type="PANTHER" id="PTHR33446">
    <property type="entry name" value="PROTEIN TONB-RELATED"/>
    <property type="match status" value="1"/>
</dbReference>
<proteinExistence type="inferred from homology"/>
<dbReference type="Pfam" id="PF03544">
    <property type="entry name" value="TonB_C"/>
    <property type="match status" value="1"/>
</dbReference>
<protein>
    <submittedName>
        <fullName evidence="13">TonB family protein</fullName>
    </submittedName>
</protein>
<feature type="domain" description="TonB C-terminal" evidence="12">
    <location>
        <begin position="126"/>
        <end position="220"/>
    </location>
</feature>
<keyword evidence="6 11" id="KW-0812">Transmembrane</keyword>
<keyword evidence="14" id="KW-1185">Reference proteome</keyword>
<sequence length="220" mass="23611">MAYIDHRTGGNQRVVATAVVALIQGAAIVALINGFTVKFFKPSPPERTEAAQIPLTPIPLPPPPPDTTLEKPIVEPRMPVPDVVLTPRQIPADPISLPPIPDFPPAPRADPIPQPSPTQTFAPRAAKPRNAPGGWATTNDYPARDLREGNQGVTRFSLAIDANGRVQSCTVITSSGHPGLDQATCEKVSRRAQFEPATDGEGKRVASTYTSAIRWRIPQD</sequence>
<evidence type="ECO:0000256" key="3">
    <source>
        <dbReference type="ARBA" id="ARBA00022448"/>
    </source>
</evidence>
<keyword evidence="9 11" id="KW-0472">Membrane</keyword>
<keyword evidence="5" id="KW-0997">Cell inner membrane</keyword>
<evidence type="ECO:0000256" key="1">
    <source>
        <dbReference type="ARBA" id="ARBA00004383"/>
    </source>
</evidence>
<evidence type="ECO:0000256" key="5">
    <source>
        <dbReference type="ARBA" id="ARBA00022519"/>
    </source>
</evidence>
<feature type="compositionally biased region" description="Pro residues" evidence="10">
    <location>
        <begin position="107"/>
        <end position="116"/>
    </location>
</feature>
<dbReference type="PANTHER" id="PTHR33446:SF2">
    <property type="entry name" value="PROTEIN TONB"/>
    <property type="match status" value="1"/>
</dbReference>
<dbReference type="EMBL" id="JBBHJZ010000008">
    <property type="protein sequence ID" value="MEJ5979451.1"/>
    <property type="molecule type" value="Genomic_DNA"/>
</dbReference>
<reference evidence="13 14" key="1">
    <citation type="submission" date="2024-03" db="EMBL/GenBank/DDBJ databases">
        <authorList>
            <person name="Jo J.-H."/>
        </authorList>
    </citation>
    <scope>NUCLEOTIDE SEQUENCE [LARGE SCALE GENOMIC DNA]</scope>
    <source>
        <strain evidence="13 14">PS1R-30</strain>
    </source>
</reference>
<feature type="region of interest" description="Disordered" evidence="10">
    <location>
        <begin position="107"/>
        <end position="147"/>
    </location>
</feature>
<comment type="caution">
    <text evidence="13">The sequence shown here is derived from an EMBL/GenBank/DDBJ whole genome shotgun (WGS) entry which is preliminary data.</text>
</comment>
<evidence type="ECO:0000256" key="6">
    <source>
        <dbReference type="ARBA" id="ARBA00022692"/>
    </source>
</evidence>
<dbReference type="InterPro" id="IPR051045">
    <property type="entry name" value="TonB-dependent_transducer"/>
</dbReference>
<keyword evidence="3" id="KW-0813">Transport</keyword>
<organism evidence="13 14">
    <name type="scientific">Novosphingobium anseongense</name>
    <dbReference type="NCBI Taxonomy" id="3133436"/>
    <lineage>
        <taxon>Bacteria</taxon>
        <taxon>Pseudomonadati</taxon>
        <taxon>Pseudomonadota</taxon>
        <taxon>Alphaproteobacteria</taxon>
        <taxon>Sphingomonadales</taxon>
        <taxon>Sphingomonadaceae</taxon>
        <taxon>Novosphingobium</taxon>
    </lineage>
</organism>
<gene>
    <name evidence="13" type="ORF">WG901_22550</name>
</gene>
<keyword evidence="8 11" id="KW-1133">Transmembrane helix</keyword>
<dbReference type="InterPro" id="IPR006260">
    <property type="entry name" value="TonB/TolA_C"/>
</dbReference>
<evidence type="ECO:0000313" key="14">
    <source>
        <dbReference type="Proteomes" id="UP001361239"/>
    </source>
</evidence>
<dbReference type="NCBIfam" id="TIGR01352">
    <property type="entry name" value="tonB_Cterm"/>
    <property type="match status" value="1"/>
</dbReference>